<accession>A0A0K1QG10</accession>
<protein>
    <submittedName>
        <fullName evidence="2">Uncharacterized protein</fullName>
    </submittedName>
</protein>
<name>A0A0K1QG10_9BACT</name>
<feature type="compositionally biased region" description="Low complexity" evidence="1">
    <location>
        <begin position="45"/>
        <end position="56"/>
    </location>
</feature>
<dbReference type="Proteomes" id="UP000064967">
    <property type="component" value="Chromosome"/>
</dbReference>
<keyword evidence="3" id="KW-1185">Reference proteome</keyword>
<gene>
    <name evidence="2" type="ORF">AKJ09_11023</name>
</gene>
<dbReference type="AlphaFoldDB" id="A0A0K1QG10"/>
<dbReference type="RefSeq" id="WP_146654986.1">
    <property type="nucleotide sequence ID" value="NZ_CP012333.1"/>
</dbReference>
<reference evidence="2 3" key="1">
    <citation type="submission" date="2015-08" db="EMBL/GenBank/DDBJ databases">
        <authorList>
            <person name="Babu N.S."/>
            <person name="Beckwith C.J."/>
            <person name="Beseler K.G."/>
            <person name="Brison A."/>
            <person name="Carone J.V."/>
            <person name="Caskin T.P."/>
            <person name="Diamond M."/>
            <person name="Durham M.E."/>
            <person name="Foxe J.M."/>
            <person name="Go M."/>
            <person name="Henderson B.A."/>
            <person name="Jones I.B."/>
            <person name="McGettigan J.A."/>
            <person name="Micheletti S.J."/>
            <person name="Nasrallah M.E."/>
            <person name="Ortiz D."/>
            <person name="Piller C.R."/>
            <person name="Privatt S.R."/>
            <person name="Schneider S.L."/>
            <person name="Sharp S."/>
            <person name="Smith T.C."/>
            <person name="Stanton J.D."/>
            <person name="Ullery H.E."/>
            <person name="Wilson R.J."/>
            <person name="Serrano M.G."/>
            <person name="Buck G."/>
            <person name="Lee V."/>
            <person name="Wang Y."/>
            <person name="Carvalho R."/>
            <person name="Voegtly L."/>
            <person name="Shi R."/>
            <person name="Duckworth R."/>
            <person name="Johnson A."/>
            <person name="Loviza R."/>
            <person name="Walstead R."/>
            <person name="Shah Z."/>
            <person name="Kiflezghi M."/>
            <person name="Wade K."/>
            <person name="Ball S.L."/>
            <person name="Bradley K.W."/>
            <person name="Asai D.J."/>
            <person name="Bowman C.A."/>
            <person name="Russell D.A."/>
            <person name="Pope W.H."/>
            <person name="Jacobs-Sera D."/>
            <person name="Hendrix R.W."/>
            <person name="Hatfull G.F."/>
        </authorList>
    </citation>
    <scope>NUCLEOTIDE SEQUENCE [LARGE SCALE GENOMIC DNA]</scope>
    <source>
        <strain evidence="2 3">DSM 27648</strain>
    </source>
</reference>
<dbReference type="EMBL" id="CP012333">
    <property type="protein sequence ID" value="AKV04360.1"/>
    <property type="molecule type" value="Genomic_DNA"/>
</dbReference>
<proteinExistence type="predicted"/>
<dbReference type="STRING" id="1391654.AKJ09_11023"/>
<sequence length="209" mass="22179">MRLSFVLATFVLTACAKDQISPDPSATNSAKDAGPHDPNKPSDPSDPSTPSNPSTPGEDTNVSGSRLKRRVYKGADGSQQFAGWFDSERNENCDIHTAADGKLRCLPASFVFANSSYFSDSNCAFPIYIGTKGCTPPAAYSVDGGGQTCNRGYVIRPIGTAFTSPNFYLKNGAACVSQDASAWLSAYDLYSTGAEIPASSFFEVTESHL</sequence>
<dbReference type="OrthoDB" id="9389402at2"/>
<evidence type="ECO:0000313" key="3">
    <source>
        <dbReference type="Proteomes" id="UP000064967"/>
    </source>
</evidence>
<dbReference type="KEGG" id="llu:AKJ09_11023"/>
<organism evidence="2 3">
    <name type="scientific">Labilithrix luteola</name>
    <dbReference type="NCBI Taxonomy" id="1391654"/>
    <lineage>
        <taxon>Bacteria</taxon>
        <taxon>Pseudomonadati</taxon>
        <taxon>Myxococcota</taxon>
        <taxon>Polyangia</taxon>
        <taxon>Polyangiales</taxon>
        <taxon>Labilitrichaceae</taxon>
        <taxon>Labilithrix</taxon>
    </lineage>
</organism>
<evidence type="ECO:0000313" key="2">
    <source>
        <dbReference type="EMBL" id="AKV04360.1"/>
    </source>
</evidence>
<dbReference type="PROSITE" id="PS51257">
    <property type="entry name" value="PROKAR_LIPOPROTEIN"/>
    <property type="match status" value="1"/>
</dbReference>
<evidence type="ECO:0000256" key="1">
    <source>
        <dbReference type="SAM" id="MobiDB-lite"/>
    </source>
</evidence>
<feature type="region of interest" description="Disordered" evidence="1">
    <location>
        <begin position="19"/>
        <end position="66"/>
    </location>
</feature>